<feature type="compositionally biased region" description="Low complexity" evidence="5">
    <location>
        <begin position="173"/>
        <end position="187"/>
    </location>
</feature>
<feature type="compositionally biased region" description="Low complexity" evidence="5">
    <location>
        <begin position="123"/>
        <end position="133"/>
    </location>
</feature>
<dbReference type="EMBL" id="NIVC01000213">
    <property type="protein sequence ID" value="PAA87868.1"/>
    <property type="molecule type" value="Genomic_DNA"/>
</dbReference>
<dbReference type="Gene3D" id="2.60.40.1170">
    <property type="entry name" value="Mu homology domain, subdomain B"/>
    <property type="match status" value="1"/>
</dbReference>
<keyword evidence="4" id="KW-0254">Endocytosis</keyword>
<feature type="compositionally biased region" description="Basic and acidic residues" evidence="5">
    <location>
        <begin position="70"/>
        <end position="86"/>
    </location>
</feature>
<proteinExistence type="inferred from homology"/>
<evidence type="ECO:0008006" key="10">
    <source>
        <dbReference type="Google" id="ProtNLM"/>
    </source>
</evidence>
<comment type="caution">
    <text evidence="8">The sequence shown here is derived from an EMBL/GenBank/DDBJ whole genome shotgun (WGS) entry which is preliminary data.</text>
</comment>
<feature type="domain" description="MHD" evidence="7">
    <location>
        <begin position="621"/>
        <end position="940"/>
    </location>
</feature>
<feature type="compositionally biased region" description="Low complexity" evidence="5">
    <location>
        <begin position="988"/>
        <end position="999"/>
    </location>
</feature>
<feature type="compositionally biased region" description="Acidic residues" evidence="5">
    <location>
        <begin position="304"/>
        <end position="314"/>
    </location>
</feature>
<dbReference type="AlphaFoldDB" id="A0A267GPB8"/>
<feature type="domain" description="SHD" evidence="6">
    <location>
        <begin position="453"/>
        <end position="614"/>
    </location>
</feature>
<comment type="similarity">
    <text evidence="2">Belongs to the Stoned B family.</text>
</comment>
<evidence type="ECO:0000259" key="6">
    <source>
        <dbReference type="PROSITE" id="PS51070"/>
    </source>
</evidence>
<dbReference type="OrthoDB" id="10063141at2759"/>
<protein>
    <recommendedName>
        <fullName evidence="10">MHD domain-containing protein</fullName>
    </recommendedName>
</protein>
<dbReference type="Pfam" id="PF00928">
    <property type="entry name" value="Adap_comp_sub"/>
    <property type="match status" value="1"/>
</dbReference>
<feature type="compositionally biased region" description="Basic and acidic residues" evidence="5">
    <location>
        <begin position="253"/>
        <end position="271"/>
    </location>
</feature>
<dbReference type="PANTHER" id="PTHR10529">
    <property type="entry name" value="AP COMPLEX SUBUNIT MU"/>
    <property type="match status" value="1"/>
</dbReference>
<feature type="compositionally biased region" description="Low complexity" evidence="5">
    <location>
        <begin position="1041"/>
        <end position="1073"/>
    </location>
</feature>
<feature type="compositionally biased region" description="Basic and acidic residues" evidence="5">
    <location>
        <begin position="145"/>
        <end position="162"/>
    </location>
</feature>
<dbReference type="STRING" id="282301.A0A267GPB8"/>
<dbReference type="InterPro" id="IPR036168">
    <property type="entry name" value="AP2_Mu_C_sf"/>
</dbReference>
<dbReference type="SUPFAM" id="SSF49447">
    <property type="entry name" value="Second domain of Mu2 adaptin subunit (ap50) of ap2 adaptor"/>
    <property type="match status" value="1"/>
</dbReference>
<feature type="compositionally biased region" description="Polar residues" evidence="5">
    <location>
        <begin position="35"/>
        <end position="47"/>
    </location>
</feature>
<keyword evidence="9" id="KW-1185">Reference proteome</keyword>
<reference evidence="8 9" key="1">
    <citation type="submission" date="2017-06" db="EMBL/GenBank/DDBJ databases">
        <title>A platform for efficient transgenesis in Macrostomum lignano, a flatworm model organism for stem cell research.</title>
        <authorList>
            <person name="Berezikov E."/>
        </authorList>
    </citation>
    <scope>NUCLEOTIDE SEQUENCE [LARGE SCALE GENOMIC DNA]</scope>
    <source>
        <strain evidence="8">DV1</strain>
        <tissue evidence="8">Whole organism</tissue>
    </source>
</reference>
<feature type="compositionally biased region" description="Acidic residues" evidence="5">
    <location>
        <begin position="1182"/>
        <end position="1194"/>
    </location>
</feature>
<evidence type="ECO:0000256" key="2">
    <source>
        <dbReference type="ARBA" id="ARBA00005579"/>
    </source>
</evidence>
<sequence>MDRIMNTVNPFDHFEKTESDEWKEFEQFRVRISSATQATTQKMSSAYAQRKQQDEEAEAARFKLPPLPSEVKKSEEEKRKVWRNFDADDFDEADLGEPRTGQLLPSNSREAISTTTAGDDLAEVATAATAASEAEYKGPESIVDDFLREDKQSADEQPKADESEAAPQQASTDAFGAAFGAAAAAPADDGDGGAGLFDNDEFTVTEEMKEAAAREALMEESLAGGSTVARERPRPKAVAAVAQQDTLSGNNPFRKDDSRGSNEDGAERNEAEGEAPEEDAAAPAEAAEAKPKSFNPLGTIYPQDDSDSSDEEEEDRLKVRIRTKTTVLEKPLESAPVPVLSAPPKIELQGRFNPFDIDESQAKSPQLKGREVGTGETAGDEGNVWGDAGEGAQAADGEGFGDDLAFEVNWERPNAPTPMAVTDVAMEARKRLRSPTPPMAPFEPFHPRYEEDGWRVMVRMPEKKKKMSKQISKFTSDRWWKEIHVRIAWEQDRPTLRLFNQEDPSTPYRTVRLEPHHQLSRDKLQQYDKYGKLHIFKVNMLTYKEIVGVRTEKWSLKTIQTMISKPKTADVFDHMPVRTEIVKFGSMDQYTIRSLMWAIEDEMMKISVGRDRNKAPTDYSKEECCGYVQDEFEALVDKEGHTLHQKSRTRVFFMAFVAGMPFVELGLNDKWRYGNEVVKRQDIIPIMHDDWIEMYEPEFHAVVDMQRYEQSHMICFYPLDACRFELMRFRVPLKANQELPVQLKCVFNINKDRVDIRCDVVVPGFFSSHTRCHEVPAEDIEIRIPLPEDWVYFFRQEGKFKYNSVHSTLRRPGRIKGIERFTQMAQGFFPPSIMEADTGVAKYEHLYRAIVWRIGRLPEKHHGAYKSHLFTCKLQLGPHDTVPAWETLNDSLHVEFTMPGSTVSGCTIRSIGVEHTETPGKFVKYIAKYSYNWGIQYVLGERKDAALKSILDDVPPMKDSDDEAEAEAGGQDRAEAAAASHDEEDDAAAAAAAETGEAAPPAGASLLSAFVDLSGGPKPSAGSAVDQAAEASDGGIFDPLAAMAEEAPAPAPSVQQQPQQPQSFNLNDLLGLDIGLGSGGSGAEAKKSQAPAEAPAKVQSPQIEQQPQPPQEEQDEPGQAATDEAAGLVSEAVPDEPEAVPVDAEQSAVAEEDDNATGEAAKQAPEEVARDSDESPPTSGPDEPDEDSDEGDLC</sequence>
<dbReference type="GO" id="GO:0005737">
    <property type="term" value="C:cytoplasm"/>
    <property type="evidence" value="ECO:0007669"/>
    <property type="project" value="UniProtKB-SubCell"/>
</dbReference>
<organism evidence="8 9">
    <name type="scientific">Macrostomum lignano</name>
    <dbReference type="NCBI Taxonomy" id="282301"/>
    <lineage>
        <taxon>Eukaryota</taxon>
        <taxon>Metazoa</taxon>
        <taxon>Spiralia</taxon>
        <taxon>Lophotrochozoa</taxon>
        <taxon>Platyhelminthes</taxon>
        <taxon>Rhabditophora</taxon>
        <taxon>Macrostomorpha</taxon>
        <taxon>Macrostomida</taxon>
        <taxon>Macrostomidae</taxon>
        <taxon>Macrostomum</taxon>
    </lineage>
</organism>
<evidence type="ECO:0000256" key="4">
    <source>
        <dbReference type="ARBA" id="ARBA00022583"/>
    </source>
</evidence>
<feature type="compositionally biased region" description="Basic and acidic residues" evidence="5">
    <location>
        <begin position="51"/>
        <end position="61"/>
    </location>
</feature>
<feature type="compositionally biased region" description="Polar residues" evidence="5">
    <location>
        <begin position="103"/>
        <end position="117"/>
    </location>
</feature>
<comment type="subcellular location">
    <subcellularLocation>
        <location evidence="1">Cytoplasm</location>
    </subcellularLocation>
</comment>
<evidence type="ECO:0000256" key="5">
    <source>
        <dbReference type="SAM" id="MobiDB-lite"/>
    </source>
</evidence>
<gene>
    <name evidence="8" type="ORF">BOX15_Mlig001847g2</name>
</gene>
<feature type="compositionally biased region" description="Basic and acidic residues" evidence="5">
    <location>
        <begin position="1164"/>
        <end position="1173"/>
    </location>
</feature>
<dbReference type="GO" id="GO:0006897">
    <property type="term" value="P:endocytosis"/>
    <property type="evidence" value="ECO:0007669"/>
    <property type="project" value="UniProtKB-KW"/>
</dbReference>
<evidence type="ECO:0000259" key="7">
    <source>
        <dbReference type="PROSITE" id="PS51072"/>
    </source>
</evidence>
<evidence type="ECO:0000256" key="1">
    <source>
        <dbReference type="ARBA" id="ARBA00004496"/>
    </source>
</evidence>
<dbReference type="InterPro" id="IPR012320">
    <property type="entry name" value="SHD_dom"/>
</dbReference>
<dbReference type="InterPro" id="IPR050431">
    <property type="entry name" value="Adaptor_comp_med_subunit"/>
</dbReference>
<feature type="compositionally biased region" description="Basic and acidic residues" evidence="5">
    <location>
        <begin position="206"/>
        <end position="217"/>
    </location>
</feature>
<feature type="region of interest" description="Disordered" evidence="5">
    <location>
        <begin position="35"/>
        <end position="322"/>
    </location>
</feature>
<evidence type="ECO:0000313" key="9">
    <source>
        <dbReference type="Proteomes" id="UP000215902"/>
    </source>
</evidence>
<evidence type="ECO:0000256" key="3">
    <source>
        <dbReference type="ARBA" id="ARBA00022490"/>
    </source>
</evidence>
<feature type="region of interest" description="Disordered" evidence="5">
    <location>
        <begin position="953"/>
        <end position="999"/>
    </location>
</feature>
<accession>A0A267GPB8</accession>
<feature type="region of interest" description="Disordered" evidence="5">
    <location>
        <begin position="361"/>
        <end position="400"/>
    </location>
</feature>
<dbReference type="InterPro" id="IPR028565">
    <property type="entry name" value="MHD"/>
</dbReference>
<dbReference type="Proteomes" id="UP000215902">
    <property type="component" value="Unassembled WGS sequence"/>
</dbReference>
<evidence type="ECO:0000313" key="8">
    <source>
        <dbReference type="EMBL" id="PAA87868.1"/>
    </source>
</evidence>
<dbReference type="PROSITE" id="PS51070">
    <property type="entry name" value="SHD"/>
    <property type="match status" value="1"/>
</dbReference>
<name>A0A267GPB8_9PLAT</name>
<keyword evidence="3" id="KW-0963">Cytoplasm</keyword>
<dbReference type="PROSITE" id="PS51072">
    <property type="entry name" value="MHD"/>
    <property type="match status" value="1"/>
</dbReference>
<feature type="compositionally biased region" description="Low complexity" evidence="5">
    <location>
        <begin position="386"/>
        <end position="397"/>
    </location>
</feature>
<feature type="region of interest" description="Disordered" evidence="5">
    <location>
        <begin position="1041"/>
        <end position="1194"/>
    </location>
</feature>